<dbReference type="EMBL" id="FOOT01000001">
    <property type="protein sequence ID" value="SFG01713.1"/>
    <property type="molecule type" value="Genomic_DNA"/>
</dbReference>
<sequence>MKNLHTFFVIGAVGMIVTSLLHMFLALGLSVTSAHTAFYTIYPTFAAFLAIGFGLTLKTKKKGKRAERGITKASRRPFLKPSLTNTGVAQLIYEPAQLSSPIYTLWLRHLTVSNTYPYTSYVS</sequence>
<keyword evidence="3" id="KW-1185">Reference proteome</keyword>
<protein>
    <submittedName>
        <fullName evidence="2">Uncharacterized protein</fullName>
    </submittedName>
</protein>
<name>A0A1I2NDP8_9BACT</name>
<keyword evidence="1" id="KW-1133">Transmembrane helix</keyword>
<feature type="transmembrane region" description="Helical" evidence="1">
    <location>
        <begin position="37"/>
        <end position="57"/>
    </location>
</feature>
<dbReference type="AlphaFoldDB" id="A0A1I2NDP8"/>
<evidence type="ECO:0000313" key="3">
    <source>
        <dbReference type="Proteomes" id="UP000198724"/>
    </source>
</evidence>
<accession>A0A1I2NDP8</accession>
<dbReference type="STRING" id="1436961.SAMN05421739_101678"/>
<dbReference type="RefSeq" id="WP_092099004.1">
    <property type="nucleotide sequence ID" value="NZ_FOOT01000001.1"/>
</dbReference>
<evidence type="ECO:0000313" key="2">
    <source>
        <dbReference type="EMBL" id="SFG01713.1"/>
    </source>
</evidence>
<gene>
    <name evidence="2" type="ORF">SAMN05421739_101678</name>
</gene>
<dbReference type="Proteomes" id="UP000198724">
    <property type="component" value="Unassembled WGS sequence"/>
</dbReference>
<keyword evidence="1" id="KW-0472">Membrane</keyword>
<feature type="transmembrane region" description="Helical" evidence="1">
    <location>
        <begin position="7"/>
        <end position="31"/>
    </location>
</feature>
<proteinExistence type="predicted"/>
<reference evidence="3" key="1">
    <citation type="submission" date="2016-10" db="EMBL/GenBank/DDBJ databases">
        <authorList>
            <person name="Varghese N."/>
            <person name="Submissions S."/>
        </authorList>
    </citation>
    <scope>NUCLEOTIDE SEQUENCE [LARGE SCALE GENOMIC DNA]</scope>
    <source>
        <strain evidence="3">LP51</strain>
    </source>
</reference>
<organism evidence="2 3">
    <name type="scientific">Pontibacter chinhatensis</name>
    <dbReference type="NCBI Taxonomy" id="1436961"/>
    <lineage>
        <taxon>Bacteria</taxon>
        <taxon>Pseudomonadati</taxon>
        <taxon>Bacteroidota</taxon>
        <taxon>Cytophagia</taxon>
        <taxon>Cytophagales</taxon>
        <taxon>Hymenobacteraceae</taxon>
        <taxon>Pontibacter</taxon>
    </lineage>
</organism>
<keyword evidence="1" id="KW-0812">Transmembrane</keyword>
<evidence type="ECO:0000256" key="1">
    <source>
        <dbReference type="SAM" id="Phobius"/>
    </source>
</evidence>
<dbReference type="OrthoDB" id="982591at2"/>